<name>A0A6A4HPA2_9AGAR</name>
<gene>
    <name evidence="1" type="ORF">BT96DRAFT_994685</name>
</gene>
<dbReference type="EMBL" id="ML769480">
    <property type="protein sequence ID" value="KAE9398625.1"/>
    <property type="molecule type" value="Genomic_DNA"/>
</dbReference>
<reference evidence="1" key="1">
    <citation type="journal article" date="2019" name="Environ. Microbiol.">
        <title>Fungal ecological strategies reflected in gene transcription - a case study of two litter decomposers.</title>
        <authorList>
            <person name="Barbi F."/>
            <person name="Kohler A."/>
            <person name="Barry K."/>
            <person name="Baskaran P."/>
            <person name="Daum C."/>
            <person name="Fauchery L."/>
            <person name="Ihrmark K."/>
            <person name="Kuo A."/>
            <person name="LaButti K."/>
            <person name="Lipzen A."/>
            <person name="Morin E."/>
            <person name="Grigoriev I.V."/>
            <person name="Henrissat B."/>
            <person name="Lindahl B."/>
            <person name="Martin F."/>
        </authorList>
    </citation>
    <scope>NUCLEOTIDE SEQUENCE</scope>
    <source>
        <strain evidence="1">JB14</strain>
    </source>
</reference>
<protein>
    <submittedName>
        <fullName evidence="1">Uncharacterized protein</fullName>
    </submittedName>
</protein>
<dbReference type="AlphaFoldDB" id="A0A6A4HPA2"/>
<proteinExistence type="predicted"/>
<accession>A0A6A4HPA2</accession>
<dbReference type="OrthoDB" id="10473242at2759"/>
<evidence type="ECO:0000313" key="1">
    <source>
        <dbReference type="EMBL" id="KAE9398625.1"/>
    </source>
</evidence>
<keyword evidence="2" id="KW-1185">Reference proteome</keyword>
<organism evidence="1 2">
    <name type="scientific">Gymnopus androsaceus JB14</name>
    <dbReference type="NCBI Taxonomy" id="1447944"/>
    <lineage>
        <taxon>Eukaryota</taxon>
        <taxon>Fungi</taxon>
        <taxon>Dikarya</taxon>
        <taxon>Basidiomycota</taxon>
        <taxon>Agaricomycotina</taxon>
        <taxon>Agaricomycetes</taxon>
        <taxon>Agaricomycetidae</taxon>
        <taxon>Agaricales</taxon>
        <taxon>Marasmiineae</taxon>
        <taxon>Omphalotaceae</taxon>
        <taxon>Gymnopus</taxon>
    </lineage>
</organism>
<evidence type="ECO:0000313" key="2">
    <source>
        <dbReference type="Proteomes" id="UP000799118"/>
    </source>
</evidence>
<sequence>MLVKVVTRMWAELAKFDPKGSGKWTGHNLDLQLQALRFRKVPLPKVKDLTRIADKRSALDTAFKLYMEKLQELGREWPQSLEENIVESVGIQIVEEAQDRNKIEVE</sequence>
<dbReference type="Proteomes" id="UP000799118">
    <property type="component" value="Unassembled WGS sequence"/>
</dbReference>